<evidence type="ECO:0000313" key="2">
    <source>
        <dbReference type="Proteomes" id="UP000548632"/>
    </source>
</evidence>
<comment type="caution">
    <text evidence="1">The sequence shown here is derived from an EMBL/GenBank/DDBJ whole genome shotgun (WGS) entry which is preliminary data.</text>
</comment>
<sequence length="192" mass="21616">MQSKPRRSLFLCIITTATLFALFGFAAGWLVHGFITPPPAALPPLVGLPYATSTPQFATYTNQRFHYNLTYPSHLLYPQGESDNGDGQTFLSKDATAKLTVFGSFNAEEETLDAAFNTALQIAAMNERVITYQRKADNWYVLSGYDHGAIFYSKFFLIDGQLIGFDLMYSEEQRRIWDEVTNQINASFRPQG</sequence>
<dbReference type="AlphaFoldDB" id="A0A839HJU3"/>
<dbReference type="EMBL" id="JABVCQ010000015">
    <property type="protein sequence ID" value="MBB1126202.1"/>
    <property type="molecule type" value="Genomic_DNA"/>
</dbReference>
<organism evidence="1 2">
    <name type="scientific">Thiospirillum jenense</name>
    <dbReference type="NCBI Taxonomy" id="1653858"/>
    <lineage>
        <taxon>Bacteria</taxon>
        <taxon>Pseudomonadati</taxon>
        <taxon>Pseudomonadota</taxon>
        <taxon>Gammaproteobacteria</taxon>
        <taxon>Chromatiales</taxon>
        <taxon>Chromatiaceae</taxon>
        <taxon>Thiospirillum</taxon>
    </lineage>
</organism>
<evidence type="ECO:0000313" key="1">
    <source>
        <dbReference type="EMBL" id="MBB1126202.1"/>
    </source>
</evidence>
<dbReference type="RefSeq" id="WP_182583832.1">
    <property type="nucleotide sequence ID" value="NZ_JABVCQ010000015.1"/>
</dbReference>
<gene>
    <name evidence="1" type="ORF">HUK38_08160</name>
</gene>
<proteinExistence type="predicted"/>
<accession>A0A839HJU3</accession>
<protein>
    <submittedName>
        <fullName evidence="1">Uncharacterized protein</fullName>
    </submittedName>
</protein>
<keyword evidence="2" id="KW-1185">Reference proteome</keyword>
<reference evidence="1 2" key="1">
    <citation type="journal article" date="2020" name="Arch. Microbiol.">
        <title>The genome sequence of the giant phototrophic gammaproteobacterium Thiospirillum jenense gives insight into its physiological properties and phylogenetic relationships.</title>
        <authorList>
            <person name="Imhoff J.F."/>
            <person name="Meyer T.E."/>
            <person name="Kyndt J.A."/>
        </authorList>
    </citation>
    <scope>NUCLEOTIDE SEQUENCE [LARGE SCALE GENOMIC DNA]</scope>
    <source>
        <strain evidence="1 2">DSM 216</strain>
    </source>
</reference>
<name>A0A839HJU3_9GAMM</name>
<dbReference type="Proteomes" id="UP000548632">
    <property type="component" value="Unassembled WGS sequence"/>
</dbReference>